<dbReference type="InterPro" id="IPR015797">
    <property type="entry name" value="NUDIX_hydrolase-like_dom_sf"/>
</dbReference>
<feature type="domain" description="Nudix hydrolase" evidence="1">
    <location>
        <begin position="1"/>
        <end position="140"/>
    </location>
</feature>
<dbReference type="EMBL" id="JAGRZL010000049">
    <property type="protein sequence ID" value="MBR7630620.1"/>
    <property type="molecule type" value="Genomic_DNA"/>
</dbReference>
<comment type="caution">
    <text evidence="2">The sequence shown here is derived from an EMBL/GenBank/DDBJ whole genome shotgun (WGS) entry which is preliminary data.</text>
</comment>
<dbReference type="PROSITE" id="PS51462">
    <property type="entry name" value="NUDIX"/>
    <property type="match status" value="1"/>
</dbReference>
<dbReference type="Pfam" id="PF00293">
    <property type="entry name" value="NUDIX"/>
    <property type="match status" value="1"/>
</dbReference>
<evidence type="ECO:0000313" key="2">
    <source>
        <dbReference type="EMBL" id="MBR7630620.1"/>
    </source>
</evidence>
<dbReference type="RefSeq" id="WP_212514278.1">
    <property type="nucleotide sequence ID" value="NZ_CAWQDX010000073.1"/>
</dbReference>
<organism evidence="2 3">
    <name type="scientific">Aeromonas popoffii</name>
    <dbReference type="NCBI Taxonomy" id="70856"/>
    <lineage>
        <taxon>Bacteria</taxon>
        <taxon>Pseudomonadati</taxon>
        <taxon>Pseudomonadota</taxon>
        <taxon>Gammaproteobacteria</taxon>
        <taxon>Aeromonadales</taxon>
        <taxon>Aeromonadaceae</taxon>
        <taxon>Aeromonas</taxon>
    </lineage>
</organism>
<protein>
    <submittedName>
        <fullName evidence="2">NUDIX pyrophosphatase</fullName>
    </submittedName>
</protein>
<keyword evidence="3" id="KW-1185">Reference proteome</keyword>
<sequence length="154" mass="17787">MRAPFQVLVFPYQILNEQPRYLIGQRSDNGAWQAISGGGEDNESILEAAKRELKEETCLIGCDWQQLDSMCMLPKVYYAGHENWTNHQFVVPEYSFSVRVSAEPQLSNEHTTFRWCSFQEGLSTRGVSNPIELKWLRLLYLSLVVLRCQLLEQA</sequence>
<reference evidence="2 3" key="1">
    <citation type="submission" date="2021-04" db="EMBL/GenBank/DDBJ databases">
        <title>Draft Genome of Aeromonas popoffii ID682, isolated from a natural water source in Idaho.</title>
        <authorList>
            <person name="Testerman T."/>
            <person name="Graf J."/>
        </authorList>
    </citation>
    <scope>NUCLEOTIDE SEQUENCE [LARGE SCALE GENOMIC DNA]</scope>
    <source>
        <strain evidence="2 3">ID682</strain>
    </source>
</reference>
<dbReference type="Gene3D" id="3.90.79.10">
    <property type="entry name" value="Nucleoside Triphosphate Pyrophosphohydrolase"/>
    <property type="match status" value="1"/>
</dbReference>
<dbReference type="InterPro" id="IPR000086">
    <property type="entry name" value="NUDIX_hydrolase_dom"/>
</dbReference>
<accession>A0ABS5GU21</accession>
<evidence type="ECO:0000313" key="3">
    <source>
        <dbReference type="Proteomes" id="UP000675653"/>
    </source>
</evidence>
<dbReference type="Proteomes" id="UP000675653">
    <property type="component" value="Unassembled WGS sequence"/>
</dbReference>
<gene>
    <name evidence="2" type="ORF">KAT72_16715</name>
</gene>
<dbReference type="CDD" id="cd04664">
    <property type="entry name" value="NUDIX_DHNTPase_like"/>
    <property type="match status" value="1"/>
</dbReference>
<name>A0ABS5GU21_9GAMM</name>
<proteinExistence type="predicted"/>
<evidence type="ECO:0000259" key="1">
    <source>
        <dbReference type="PROSITE" id="PS51462"/>
    </source>
</evidence>
<dbReference type="SUPFAM" id="SSF55811">
    <property type="entry name" value="Nudix"/>
    <property type="match status" value="1"/>
</dbReference>